<dbReference type="HOGENOM" id="CLU_866787_0_0_1"/>
<accession>T1FVV5</accession>
<dbReference type="SUPFAM" id="SSF118310">
    <property type="entry name" value="AN1-like Zinc finger"/>
    <property type="match status" value="1"/>
</dbReference>
<evidence type="ECO:0000313" key="8">
    <source>
        <dbReference type="Proteomes" id="UP000015101"/>
    </source>
</evidence>
<reference evidence="8" key="1">
    <citation type="submission" date="2012-12" db="EMBL/GenBank/DDBJ databases">
        <authorList>
            <person name="Hellsten U."/>
            <person name="Grimwood J."/>
            <person name="Chapman J.A."/>
            <person name="Shapiro H."/>
            <person name="Aerts A."/>
            <person name="Otillar R.P."/>
            <person name="Terry A.Y."/>
            <person name="Boore J.L."/>
            <person name="Simakov O."/>
            <person name="Marletaz F."/>
            <person name="Cho S.-J."/>
            <person name="Edsinger-Gonzales E."/>
            <person name="Havlak P."/>
            <person name="Kuo D.-H."/>
            <person name="Larsson T."/>
            <person name="Lv J."/>
            <person name="Arendt D."/>
            <person name="Savage R."/>
            <person name="Osoegawa K."/>
            <person name="de Jong P."/>
            <person name="Lindberg D.R."/>
            <person name="Seaver E.C."/>
            <person name="Weisblat D.A."/>
            <person name="Putnam N.H."/>
            <person name="Grigoriev I.V."/>
            <person name="Rokhsar D.S."/>
        </authorList>
    </citation>
    <scope>NUCLEOTIDE SEQUENCE</scope>
</reference>
<evidence type="ECO:0000256" key="3">
    <source>
        <dbReference type="ARBA" id="ARBA00022833"/>
    </source>
</evidence>
<feature type="region of interest" description="Disordered" evidence="4">
    <location>
        <begin position="234"/>
        <end position="263"/>
    </location>
</feature>
<evidence type="ECO:0000256" key="2">
    <source>
        <dbReference type="ARBA" id="ARBA00022771"/>
    </source>
</evidence>
<dbReference type="EMBL" id="KB097642">
    <property type="protein sequence ID" value="ESN92421.1"/>
    <property type="molecule type" value="Genomic_DNA"/>
</dbReference>
<dbReference type="InterPro" id="IPR035896">
    <property type="entry name" value="AN1-like_Znf"/>
</dbReference>
<gene>
    <name evidence="7" type="primary">20212951</name>
    <name evidence="6" type="ORF">HELRODRAFT_194255</name>
</gene>
<feature type="region of interest" description="Disordered" evidence="4">
    <location>
        <begin position="46"/>
        <end position="67"/>
    </location>
</feature>
<dbReference type="Proteomes" id="UP000015101">
    <property type="component" value="Unassembled WGS sequence"/>
</dbReference>
<dbReference type="EMBL" id="AMQM01007608">
    <property type="status" value="NOT_ANNOTATED_CDS"/>
    <property type="molecule type" value="Genomic_DNA"/>
</dbReference>
<reference evidence="7" key="3">
    <citation type="submission" date="2015-06" db="UniProtKB">
        <authorList>
            <consortium name="EnsemblMetazoa"/>
        </authorList>
    </citation>
    <scope>IDENTIFICATION</scope>
</reference>
<keyword evidence="1" id="KW-0479">Metal-binding</keyword>
<feature type="compositionally biased region" description="Low complexity" evidence="4">
    <location>
        <begin position="238"/>
        <end position="259"/>
    </location>
</feature>
<evidence type="ECO:0000313" key="7">
    <source>
        <dbReference type="EnsemblMetazoa" id="HelroP194255"/>
    </source>
</evidence>
<dbReference type="Gene3D" id="1.20.5.4770">
    <property type="match status" value="1"/>
</dbReference>
<keyword evidence="8" id="KW-1185">Reference proteome</keyword>
<dbReference type="STRING" id="6412.T1FVV5"/>
<dbReference type="PANTHER" id="PTHR10634:SF67">
    <property type="entry name" value="AN1-TYPE ZINC FINGER PROTEIN 3"/>
    <property type="match status" value="1"/>
</dbReference>
<dbReference type="SMART" id="SM00259">
    <property type="entry name" value="ZnF_A20"/>
    <property type="match status" value="1"/>
</dbReference>
<reference evidence="6 8" key="2">
    <citation type="journal article" date="2013" name="Nature">
        <title>Insights into bilaterian evolution from three spiralian genomes.</title>
        <authorList>
            <person name="Simakov O."/>
            <person name="Marletaz F."/>
            <person name="Cho S.J."/>
            <person name="Edsinger-Gonzales E."/>
            <person name="Havlak P."/>
            <person name="Hellsten U."/>
            <person name="Kuo D.H."/>
            <person name="Larsson T."/>
            <person name="Lv J."/>
            <person name="Arendt D."/>
            <person name="Savage R."/>
            <person name="Osoegawa K."/>
            <person name="de Jong P."/>
            <person name="Grimwood J."/>
            <person name="Chapman J.A."/>
            <person name="Shapiro H."/>
            <person name="Aerts A."/>
            <person name="Otillar R.P."/>
            <person name="Terry A.Y."/>
            <person name="Boore J.L."/>
            <person name="Grigoriev I.V."/>
            <person name="Lindberg D.R."/>
            <person name="Seaver E.C."/>
            <person name="Weisblat D.A."/>
            <person name="Putnam N.H."/>
            <person name="Rokhsar D.S."/>
        </authorList>
    </citation>
    <scope>NUCLEOTIDE SEQUENCE</scope>
</reference>
<feature type="compositionally biased region" description="Low complexity" evidence="4">
    <location>
        <begin position="164"/>
        <end position="189"/>
    </location>
</feature>
<dbReference type="KEGG" id="hro:HELRODRAFT_194255"/>
<evidence type="ECO:0000256" key="4">
    <source>
        <dbReference type="SAM" id="MobiDB-lite"/>
    </source>
</evidence>
<dbReference type="OrthoDB" id="428577at2759"/>
<feature type="compositionally biased region" description="Polar residues" evidence="4">
    <location>
        <begin position="190"/>
        <end position="203"/>
    </location>
</feature>
<proteinExistence type="predicted"/>
<feature type="region of interest" description="Disordered" evidence="4">
    <location>
        <begin position="296"/>
        <end position="321"/>
    </location>
</feature>
<dbReference type="GO" id="GO:0003677">
    <property type="term" value="F:DNA binding"/>
    <property type="evidence" value="ECO:0007669"/>
    <property type="project" value="InterPro"/>
</dbReference>
<dbReference type="GO" id="GO:0008270">
    <property type="term" value="F:zinc ion binding"/>
    <property type="evidence" value="ECO:0007669"/>
    <property type="project" value="UniProtKB-KW"/>
</dbReference>
<dbReference type="EnsemblMetazoa" id="HelroT194255">
    <property type="protein sequence ID" value="HelroP194255"/>
    <property type="gene ID" value="HelroG194255"/>
</dbReference>
<dbReference type="SUPFAM" id="SSF57716">
    <property type="entry name" value="Glucocorticoid receptor-like (DNA-binding domain)"/>
    <property type="match status" value="1"/>
</dbReference>
<evidence type="ECO:0000259" key="5">
    <source>
        <dbReference type="PROSITE" id="PS51036"/>
    </source>
</evidence>
<dbReference type="CTD" id="20212951"/>
<sequence>MAESNRDAPLCPCGFWGSVQTSGLCSKCYKEMLMKQECSGCSLHNSSNNGSSTSVTDNSKTQQQVTQKMSENFDLIFSSNHHNNKPQANRNPSSLDVAAVEDEVDLNTADADVITSEMPALTMPTTTPAISVTRVEPTTLTSLNNNITSPATTPATTQPPAPPITIVAPTAATPTPSSSKAAAVAAATADQQNSESPIGNHPRTSISLISTAALPSYALSPSSSSVPSLAAYTEAGGSNTDTSTVATTQTSNTTDSNLSRPAQRNRKRCFKCNYYVFCDLHRLPEQHDCTYDHKTEGRQDARNKMVSPKKHMGTTLKRLDS</sequence>
<dbReference type="OMA" id="DFNHKED"/>
<feature type="compositionally biased region" description="Low complexity" evidence="4">
    <location>
        <begin position="141"/>
        <end position="156"/>
    </location>
</feature>
<dbReference type="GeneID" id="20212951"/>
<dbReference type="Gene3D" id="4.10.1110.10">
    <property type="entry name" value="AN1-like Zinc finger"/>
    <property type="match status" value="1"/>
</dbReference>
<evidence type="ECO:0000313" key="6">
    <source>
        <dbReference type="EMBL" id="ESN92421.1"/>
    </source>
</evidence>
<name>T1FVV5_HELRO</name>
<keyword evidence="3" id="KW-0862">Zinc</keyword>
<organism evidence="7 8">
    <name type="scientific">Helobdella robusta</name>
    <name type="common">Californian leech</name>
    <dbReference type="NCBI Taxonomy" id="6412"/>
    <lineage>
        <taxon>Eukaryota</taxon>
        <taxon>Metazoa</taxon>
        <taxon>Spiralia</taxon>
        <taxon>Lophotrochozoa</taxon>
        <taxon>Annelida</taxon>
        <taxon>Clitellata</taxon>
        <taxon>Hirudinea</taxon>
        <taxon>Rhynchobdellida</taxon>
        <taxon>Glossiphoniidae</taxon>
        <taxon>Helobdella</taxon>
    </lineage>
</organism>
<dbReference type="eggNOG" id="KOG3173">
    <property type="taxonomic scope" value="Eukaryota"/>
</dbReference>
<dbReference type="InterPro" id="IPR050652">
    <property type="entry name" value="AN1_A20_ZnFinger"/>
</dbReference>
<dbReference type="RefSeq" id="XP_009029515.1">
    <property type="nucleotide sequence ID" value="XM_009031267.1"/>
</dbReference>
<dbReference type="PANTHER" id="PTHR10634">
    <property type="entry name" value="AN1-TYPE ZINC FINGER PROTEIN"/>
    <property type="match status" value="1"/>
</dbReference>
<dbReference type="PROSITE" id="PS51036">
    <property type="entry name" value="ZF_A20"/>
    <property type="match status" value="1"/>
</dbReference>
<feature type="region of interest" description="Disordered" evidence="4">
    <location>
        <begin position="141"/>
        <end position="203"/>
    </location>
</feature>
<feature type="domain" description="A20-type" evidence="5">
    <location>
        <begin position="5"/>
        <end position="37"/>
    </location>
</feature>
<keyword evidence="2" id="KW-0863">Zinc-finger</keyword>
<dbReference type="Pfam" id="PF01754">
    <property type="entry name" value="zf-A20"/>
    <property type="match status" value="1"/>
</dbReference>
<dbReference type="AlphaFoldDB" id="T1FVV5"/>
<dbReference type="InterPro" id="IPR002653">
    <property type="entry name" value="Znf_A20"/>
</dbReference>
<feature type="compositionally biased region" description="Low complexity" evidence="4">
    <location>
        <begin position="46"/>
        <end position="59"/>
    </location>
</feature>
<evidence type="ECO:0000256" key="1">
    <source>
        <dbReference type="ARBA" id="ARBA00022723"/>
    </source>
</evidence>
<protein>
    <recommendedName>
        <fullName evidence="5">A20-type domain-containing protein</fullName>
    </recommendedName>
</protein>
<dbReference type="InParanoid" id="T1FVV5"/>